<evidence type="ECO:0000256" key="2">
    <source>
        <dbReference type="SAM" id="Phobius"/>
    </source>
</evidence>
<sequence length="354" mass="38894">MTNPFGERGRITDPGKFVGRWRELGAACEQLERRRPLLLYGPSGSGRSSLLTHLAQAAGAVLEIPNLNAFYLDLALLPDATTTYSLIVRALGGSEPTITALERRLAANGRPVLICLDGVETAIAAGWGEELLEHLGRLARRSAPGYHGVAGPNGQRMTYDLMVVGAIRGTPPLLSEPFATVRLGPLSFAEARMLLDSYLDEGETRFSVDEVRELMALSAGQPAFLQRAAYHLYETRRRPSYRWRKAYRAELRADPPVDNPLPPAIFEAEDDDEANDDPEPSELLPNERQLRVRRRRVQLPPGDDLRPLIAAVGPLLAGLVGMQASNSWSVGAAIGAAGYLSVILWNWRQQDDRE</sequence>
<dbReference type="InterPro" id="IPR027417">
    <property type="entry name" value="P-loop_NTPase"/>
</dbReference>
<keyword evidence="4" id="KW-1185">Reference proteome</keyword>
<dbReference type="EMBL" id="CP001337">
    <property type="protein sequence ID" value="ACL24793.1"/>
    <property type="molecule type" value="Genomic_DNA"/>
</dbReference>
<feature type="region of interest" description="Disordered" evidence="1">
    <location>
        <begin position="254"/>
        <end position="287"/>
    </location>
</feature>
<dbReference type="Gene3D" id="3.40.50.300">
    <property type="entry name" value="P-loop containing nucleotide triphosphate hydrolases"/>
    <property type="match status" value="1"/>
</dbReference>
<dbReference type="OrthoDB" id="146244at2"/>
<accession>B8GBG5</accession>
<evidence type="ECO:0000313" key="4">
    <source>
        <dbReference type="Proteomes" id="UP000002508"/>
    </source>
</evidence>
<dbReference type="RefSeq" id="WP_015940652.1">
    <property type="nucleotide sequence ID" value="NC_011831.1"/>
</dbReference>
<reference evidence="3" key="1">
    <citation type="submission" date="2008-12" db="EMBL/GenBank/DDBJ databases">
        <title>Complete sequence of Chloroflexus aggregans DSM 9485.</title>
        <authorList>
            <consortium name="US DOE Joint Genome Institute"/>
            <person name="Lucas S."/>
            <person name="Copeland A."/>
            <person name="Lapidus A."/>
            <person name="Glavina del Rio T."/>
            <person name="Dalin E."/>
            <person name="Tice H."/>
            <person name="Pitluck S."/>
            <person name="Foster B."/>
            <person name="Larimer F."/>
            <person name="Land M."/>
            <person name="Hauser L."/>
            <person name="Kyrpides N."/>
            <person name="Mikhailova N."/>
            <person name="Bryant D."/>
            <person name="Richardson P."/>
        </authorList>
    </citation>
    <scope>NUCLEOTIDE SEQUENCE</scope>
    <source>
        <strain evidence="3">DSM 9485</strain>
    </source>
</reference>
<dbReference type="eggNOG" id="COG1672">
    <property type="taxonomic scope" value="Bacteria"/>
</dbReference>
<evidence type="ECO:0000313" key="3">
    <source>
        <dbReference type="EMBL" id="ACL24793.1"/>
    </source>
</evidence>
<dbReference type="Proteomes" id="UP000002508">
    <property type="component" value="Chromosome"/>
</dbReference>
<evidence type="ECO:0000256" key="1">
    <source>
        <dbReference type="SAM" id="MobiDB-lite"/>
    </source>
</evidence>
<dbReference type="KEGG" id="cag:Cagg_1898"/>
<dbReference type="AlphaFoldDB" id="B8GBG5"/>
<name>B8GBG5_CHLAD</name>
<feature type="compositionally biased region" description="Acidic residues" evidence="1">
    <location>
        <begin position="267"/>
        <end position="280"/>
    </location>
</feature>
<dbReference type="STRING" id="326427.Cagg_1898"/>
<proteinExistence type="predicted"/>
<dbReference type="SUPFAM" id="SSF52540">
    <property type="entry name" value="P-loop containing nucleoside triphosphate hydrolases"/>
    <property type="match status" value="1"/>
</dbReference>
<protein>
    <submittedName>
        <fullName evidence="3">AAA ATPase</fullName>
    </submittedName>
</protein>
<keyword evidence="2" id="KW-0472">Membrane</keyword>
<keyword evidence="2" id="KW-0812">Transmembrane</keyword>
<gene>
    <name evidence="3" type="ordered locus">Cagg_1898</name>
</gene>
<organism evidence="3 4">
    <name type="scientific">Chloroflexus aggregans (strain MD-66 / DSM 9485)</name>
    <dbReference type="NCBI Taxonomy" id="326427"/>
    <lineage>
        <taxon>Bacteria</taxon>
        <taxon>Bacillati</taxon>
        <taxon>Chloroflexota</taxon>
        <taxon>Chloroflexia</taxon>
        <taxon>Chloroflexales</taxon>
        <taxon>Chloroflexineae</taxon>
        <taxon>Chloroflexaceae</taxon>
        <taxon>Chloroflexus</taxon>
    </lineage>
</organism>
<dbReference type="HOGENOM" id="CLU_816067_0_0_0"/>
<keyword evidence="2" id="KW-1133">Transmembrane helix</keyword>
<feature type="transmembrane region" description="Helical" evidence="2">
    <location>
        <begin position="328"/>
        <end position="347"/>
    </location>
</feature>